<name>A0A2N5Q2G9_MEDGN</name>
<dbReference type="Proteomes" id="UP000234840">
    <property type="component" value="Unassembled WGS sequence"/>
</dbReference>
<evidence type="ECO:0000259" key="4">
    <source>
        <dbReference type="Pfam" id="PF04230"/>
    </source>
</evidence>
<dbReference type="AlphaFoldDB" id="A0A2N5Q2G9"/>
<dbReference type="EMBL" id="NIHW01000005">
    <property type="protein sequence ID" value="PLT88634.1"/>
    <property type="molecule type" value="Genomic_DNA"/>
</dbReference>
<protein>
    <submittedName>
        <fullName evidence="5">Uncharacterized protein</fullName>
    </submittedName>
</protein>
<dbReference type="InterPro" id="IPR007345">
    <property type="entry name" value="Polysacch_pyruvyl_Trfase"/>
</dbReference>
<dbReference type="Pfam" id="PF04230">
    <property type="entry name" value="PS_pyruv_trans"/>
    <property type="match status" value="1"/>
</dbReference>
<evidence type="ECO:0000256" key="2">
    <source>
        <dbReference type="ARBA" id="ARBA00022679"/>
    </source>
</evidence>
<evidence type="ECO:0000256" key="1">
    <source>
        <dbReference type="ARBA" id="ARBA00022676"/>
    </source>
</evidence>
<accession>A0A2N5Q2G9</accession>
<reference evidence="5 6" key="1">
    <citation type="journal article" date="2017" name="Genome Med.">
        <title>A novel Ruminococcus gnavus clade enriched in inflammatory bowel disease patients.</title>
        <authorList>
            <person name="Hall A.B."/>
            <person name="Yassour M."/>
            <person name="Sauk J."/>
            <person name="Garner A."/>
            <person name="Jiang X."/>
            <person name="Arthur T."/>
            <person name="Lagoudas G.K."/>
            <person name="Vatanen T."/>
            <person name="Fornelos N."/>
            <person name="Wilson R."/>
            <person name="Bertha M."/>
            <person name="Cohen M."/>
            <person name="Garber J."/>
            <person name="Khalili H."/>
            <person name="Gevers D."/>
            <person name="Ananthakrishnan A.N."/>
            <person name="Kugathasan S."/>
            <person name="Lander E.S."/>
            <person name="Blainey P."/>
            <person name="Vlamakis H."/>
            <person name="Xavier R.J."/>
            <person name="Huttenhower C."/>
        </authorList>
    </citation>
    <scope>NUCLEOTIDE SEQUENCE [LARGE SCALE GENOMIC DNA]</scope>
    <source>
        <strain evidence="5 6">RJX1128</strain>
    </source>
</reference>
<dbReference type="Gene3D" id="3.40.50.2000">
    <property type="entry name" value="Glycogen Phosphorylase B"/>
    <property type="match status" value="2"/>
</dbReference>
<keyword evidence="2" id="KW-0808">Transferase</keyword>
<keyword evidence="1" id="KW-0328">Glycosyltransferase</keyword>
<dbReference type="InterPro" id="IPR001296">
    <property type="entry name" value="Glyco_trans_1"/>
</dbReference>
<proteinExistence type="predicted"/>
<evidence type="ECO:0000313" key="6">
    <source>
        <dbReference type="Proteomes" id="UP000234840"/>
    </source>
</evidence>
<evidence type="ECO:0000313" key="5">
    <source>
        <dbReference type="EMBL" id="PLT88634.1"/>
    </source>
</evidence>
<dbReference type="CDD" id="cd03801">
    <property type="entry name" value="GT4_PimA-like"/>
    <property type="match status" value="1"/>
</dbReference>
<gene>
    <name evidence="5" type="ORF">CDL20_03555</name>
</gene>
<comment type="caution">
    <text evidence="5">The sequence shown here is derived from an EMBL/GenBank/DDBJ whole genome shotgun (WGS) entry which is preliminary data.</text>
</comment>
<feature type="domain" description="Polysaccharide pyruvyl transferase" evidence="4">
    <location>
        <begin position="635"/>
        <end position="771"/>
    </location>
</feature>
<organism evidence="5 6">
    <name type="scientific">Mediterraneibacter gnavus</name>
    <name type="common">Ruminococcus gnavus</name>
    <dbReference type="NCBI Taxonomy" id="33038"/>
    <lineage>
        <taxon>Bacteria</taxon>
        <taxon>Bacillati</taxon>
        <taxon>Bacillota</taxon>
        <taxon>Clostridia</taxon>
        <taxon>Lachnospirales</taxon>
        <taxon>Lachnospiraceae</taxon>
        <taxon>Mediterraneibacter</taxon>
    </lineage>
</organism>
<feature type="domain" description="Glycosyl transferase family 1" evidence="3">
    <location>
        <begin position="335"/>
        <end position="497"/>
    </location>
</feature>
<evidence type="ECO:0000259" key="3">
    <source>
        <dbReference type="Pfam" id="PF00534"/>
    </source>
</evidence>
<dbReference type="GO" id="GO:0016757">
    <property type="term" value="F:glycosyltransferase activity"/>
    <property type="evidence" value="ECO:0007669"/>
    <property type="project" value="UniProtKB-KW"/>
</dbReference>
<dbReference type="PANTHER" id="PTHR12526:SF629">
    <property type="entry name" value="TEICHURONIC ACID BIOSYNTHESIS GLYCOSYLTRANSFERASE TUAH-RELATED"/>
    <property type="match status" value="1"/>
</dbReference>
<sequence>MKRDGIRIENEACRSYVNMEQTGNMWELQEQDPQLHVYFTESVMGVRLSFFLCIEGIEALNAVLYYKGKGEVFSEKQAYHFPLYLNRHIEKEIYFPYPAEAVRLDLSDQNVVVKIEKLEIASASSENALNALKENMGQLGRKEKIAVLTHDMSNTGAPLLAYHIAEKLKENGRDVVVLAANHGDGFLEEKYAEKEIPIFYLHDNARNQVSVGWCGTKGESKNWEAEEYLEHLMQLLREEGFCRVITNTVVSGKYVPLLKQYGFFIVSLIHEMKTTIELYGFLSPGESIAYYSDYIVFPDYSVQKGFETLFPVIRGKCSIRPQGVYMQVDEEGDSRFSFEEYGFSLDQKIVMCSGTCELRKGTDLFVSAAQILSRKEKAEEVHFVWTGRFSDPILEGWIYNQIRQSNLEGRVHFIPFIKDKQKYHELLRHADVFWLTSREDPFPSVVLEAMKYKIPVVAFKNSGGVNTMLDEGRGNLISEFDVEEMAKVTKRLLSERREEVLTGAKAWIEDKLKFDDYIRYLEQLFQNKVQIVPEIDLYEIITPKLHEYFQGDVSSQIEKERIYQIQTMKDSKKFKFSEDKIVFFDIADRTNYFEDKMVMEESGKICRELFSDRPLICVPTYHCKKSAGELTGSRKILCGANVLSKQMEKSGQLLLLEQLMEYQGIYLMGAGVCDFTEGDQISDYTQNVLHFLLSSKGVHAVRDEKTRYFLEQIGIHNVIRTGCPSLWSLTTQRCKKIPKEKGKEVLVVLEEKKDCREEDSRMLDMLREEYGTVYIWIKDRKNLDYLQKLGDLNKYKLLPGSISTLKKIFCETAELDYIGTNIQIGIQSLTMLKRSLILSDTDYAQALREEMHLPVLGRSMQKEVEAWITAPYETRVLLPEENIKYWKSQFVRKFARWYKKR</sequence>
<dbReference type="SUPFAM" id="SSF53756">
    <property type="entry name" value="UDP-Glycosyltransferase/glycogen phosphorylase"/>
    <property type="match status" value="1"/>
</dbReference>
<dbReference type="PANTHER" id="PTHR12526">
    <property type="entry name" value="GLYCOSYLTRANSFERASE"/>
    <property type="match status" value="1"/>
</dbReference>
<dbReference type="RefSeq" id="WP_101882040.1">
    <property type="nucleotide sequence ID" value="NZ_NIHW01000005.1"/>
</dbReference>
<dbReference type="Pfam" id="PF00534">
    <property type="entry name" value="Glycos_transf_1"/>
    <property type="match status" value="1"/>
</dbReference>